<dbReference type="SUPFAM" id="SSF55961">
    <property type="entry name" value="Bet v1-like"/>
    <property type="match status" value="1"/>
</dbReference>
<feature type="compositionally biased region" description="Basic and acidic residues" evidence="1">
    <location>
        <begin position="59"/>
        <end position="68"/>
    </location>
</feature>
<name>A0A495K8L0_WILMA</name>
<comment type="caution">
    <text evidence="2">The sequence shown here is derived from an EMBL/GenBank/DDBJ whole genome shotgun (WGS) entry which is preliminary data.</text>
</comment>
<dbReference type="Proteomes" id="UP000274762">
    <property type="component" value="Unassembled WGS sequence"/>
</dbReference>
<dbReference type="Pfam" id="PF10604">
    <property type="entry name" value="Polyketide_cyc2"/>
    <property type="match status" value="1"/>
</dbReference>
<dbReference type="EMBL" id="RBKV01000001">
    <property type="protein sequence ID" value="RKR96849.1"/>
    <property type="molecule type" value="Genomic_DNA"/>
</dbReference>
<evidence type="ECO:0000313" key="2">
    <source>
        <dbReference type="EMBL" id="RKR96849.1"/>
    </source>
</evidence>
<feature type="region of interest" description="Disordered" evidence="1">
    <location>
        <begin position="48"/>
        <end position="68"/>
    </location>
</feature>
<organism evidence="2 3">
    <name type="scientific">Williamsia marianensis</name>
    <dbReference type="NCBI Taxonomy" id="85044"/>
    <lineage>
        <taxon>Bacteria</taxon>
        <taxon>Bacillati</taxon>
        <taxon>Actinomycetota</taxon>
        <taxon>Actinomycetes</taxon>
        <taxon>Mycobacteriales</taxon>
        <taxon>Nocardiaceae</taxon>
        <taxon>Williamsia</taxon>
    </lineage>
</organism>
<sequence length="163" mass="17760">MVAAYVGAMADTTVTTIDSGPRKIARQVVVKAPVSEVFALVANPHRHPELDGSGTVRDTPVKGPDRLSRGAKFSVGMKQYGLPYKITSTVTGFEDDKLVEWQHPLGHKWRWEFSSLGPDTTQVTETFDYSSAKSPKMLEVFGFEKKNGSGITGTLEALAARFA</sequence>
<evidence type="ECO:0000313" key="3">
    <source>
        <dbReference type="Proteomes" id="UP000274762"/>
    </source>
</evidence>
<dbReference type="InterPro" id="IPR019587">
    <property type="entry name" value="Polyketide_cyclase/dehydratase"/>
</dbReference>
<gene>
    <name evidence="2" type="ORF">DFJ75_3709</name>
</gene>
<dbReference type="InterPro" id="IPR023393">
    <property type="entry name" value="START-like_dom_sf"/>
</dbReference>
<evidence type="ECO:0000256" key="1">
    <source>
        <dbReference type="SAM" id="MobiDB-lite"/>
    </source>
</evidence>
<protein>
    <submittedName>
        <fullName evidence="2">Polyketide cyclase/dehydrase/lipid transport protein</fullName>
    </submittedName>
</protein>
<accession>A0A495K8L0</accession>
<dbReference type="AlphaFoldDB" id="A0A495K8L0"/>
<dbReference type="Gene3D" id="3.30.530.20">
    <property type="match status" value="1"/>
</dbReference>
<proteinExistence type="predicted"/>
<reference evidence="2 3" key="1">
    <citation type="submission" date="2018-10" db="EMBL/GenBank/DDBJ databases">
        <title>Sequencing the genomes of 1000 actinobacteria strains.</title>
        <authorList>
            <person name="Klenk H.-P."/>
        </authorList>
    </citation>
    <scope>NUCLEOTIDE SEQUENCE [LARGE SCALE GENOMIC DNA]</scope>
    <source>
        <strain evidence="2 3">DSM 44343</strain>
    </source>
</reference>